<name>A0A6J6UXL1_9ZZZZ</name>
<evidence type="ECO:0000313" key="1">
    <source>
        <dbReference type="EMBL" id="CAB4764530.1"/>
    </source>
</evidence>
<reference evidence="1" key="1">
    <citation type="submission" date="2020-05" db="EMBL/GenBank/DDBJ databases">
        <authorList>
            <person name="Chiriac C."/>
            <person name="Salcher M."/>
            <person name="Ghai R."/>
            <person name="Kavagutti S V."/>
        </authorList>
    </citation>
    <scope>NUCLEOTIDE SEQUENCE</scope>
</reference>
<dbReference type="EMBL" id="CAEZYQ010000030">
    <property type="protein sequence ID" value="CAB4764530.1"/>
    <property type="molecule type" value="Genomic_DNA"/>
</dbReference>
<proteinExistence type="predicted"/>
<organism evidence="1">
    <name type="scientific">freshwater metagenome</name>
    <dbReference type="NCBI Taxonomy" id="449393"/>
    <lineage>
        <taxon>unclassified sequences</taxon>
        <taxon>metagenomes</taxon>
        <taxon>ecological metagenomes</taxon>
    </lineage>
</organism>
<gene>
    <name evidence="1" type="ORF">UFOPK2761_02914</name>
</gene>
<dbReference type="PROSITE" id="PS51257">
    <property type="entry name" value="PROKAR_LIPOPROTEIN"/>
    <property type="match status" value="1"/>
</dbReference>
<dbReference type="AlphaFoldDB" id="A0A6J6UXL1"/>
<sequence>MTRSRRAALLPLLCLLLPLGLTACGGDDDSPVDGVEVESTVEGGEEVGTDLVTFELPDGWAVLDQEAMGDRVGSDANPMLEEMSERLGVTPEQLAVQMDAVELYAAAPGGAVDGFLTNVNLIEQPLPSGGLPEPEGIRPDLMAFADEVGDITEIEGDLEGLRAEYTVSSGGLEVRGEQLYVEVGDQLVIISVSAARAEDAAEVADLVEETLGAA</sequence>
<accession>A0A6J6UXL1</accession>
<protein>
    <submittedName>
        <fullName evidence="1">Unannotated protein</fullName>
    </submittedName>
</protein>